<evidence type="ECO:0000256" key="1">
    <source>
        <dbReference type="SAM" id="MobiDB-lite"/>
    </source>
</evidence>
<feature type="compositionally biased region" description="Basic and acidic residues" evidence="1">
    <location>
        <begin position="137"/>
        <end position="146"/>
    </location>
</feature>
<sequence>MSGGQRLKKEEPYNAEILLATYTMVKVTKLHLNRRESKGIHHPSNLRLSYSDISVGVDSNTKSMGFDEKNKDEVSETKATTKTPPNEEEHNVDEPKSGGISRKMSESSLYATDQEEEDDDESHERKIELGPQYTLKEQLEKDKDDESLRRWKEQLLGAVDIEAVGETLEPEVKILSLEIKSPGRPDIVLSVPENGKPKGSWFTLKEGSRYSLQFTFEVKNNIVSGLKYSNTVWKTGVKVDSSKEMIGTFSPQAEPYTHEMPEETTPSGIFARGSYAAKTKFVDDDNKRYLEINYTFDIRKDWLPTQN</sequence>
<feature type="compositionally biased region" description="Basic and acidic residues" evidence="1">
    <location>
        <begin position="65"/>
        <end position="76"/>
    </location>
</feature>
<organism evidence="2 3">
    <name type="scientific">Populus tomentosa</name>
    <name type="common">Chinese white poplar</name>
    <dbReference type="NCBI Taxonomy" id="118781"/>
    <lineage>
        <taxon>Eukaryota</taxon>
        <taxon>Viridiplantae</taxon>
        <taxon>Streptophyta</taxon>
        <taxon>Embryophyta</taxon>
        <taxon>Tracheophyta</taxon>
        <taxon>Spermatophyta</taxon>
        <taxon>Magnoliopsida</taxon>
        <taxon>eudicotyledons</taxon>
        <taxon>Gunneridae</taxon>
        <taxon>Pentapetalae</taxon>
        <taxon>rosids</taxon>
        <taxon>fabids</taxon>
        <taxon>Malpighiales</taxon>
        <taxon>Salicaceae</taxon>
        <taxon>Saliceae</taxon>
        <taxon>Populus</taxon>
    </lineage>
</organism>
<evidence type="ECO:0000313" key="3">
    <source>
        <dbReference type="Proteomes" id="UP000886885"/>
    </source>
</evidence>
<dbReference type="GO" id="GO:0005094">
    <property type="term" value="F:Rho GDP-dissociation inhibitor activity"/>
    <property type="evidence" value="ECO:0007669"/>
    <property type="project" value="InterPro"/>
</dbReference>
<dbReference type="PANTHER" id="PTHR10980">
    <property type="entry name" value="RHO GDP-DISSOCIATION INHIBITOR"/>
    <property type="match status" value="1"/>
</dbReference>
<dbReference type="EMBL" id="JAAWWB010000012">
    <property type="protein sequence ID" value="KAG6768929.1"/>
    <property type="molecule type" value="Genomic_DNA"/>
</dbReference>
<proteinExistence type="predicted"/>
<feature type="compositionally biased region" description="Basic and acidic residues" evidence="1">
    <location>
        <begin position="85"/>
        <end position="96"/>
    </location>
</feature>
<accession>A0A8X7ZFK2</accession>
<keyword evidence="3" id="KW-1185">Reference proteome</keyword>
<reference evidence="2" key="1">
    <citation type="journal article" date="2020" name="bioRxiv">
        <title>Hybrid origin of Populus tomentosa Carr. identified through genome sequencing and phylogenomic analysis.</title>
        <authorList>
            <person name="An X."/>
            <person name="Gao K."/>
            <person name="Chen Z."/>
            <person name="Li J."/>
            <person name="Yang X."/>
            <person name="Yang X."/>
            <person name="Zhou J."/>
            <person name="Guo T."/>
            <person name="Zhao T."/>
            <person name="Huang S."/>
            <person name="Miao D."/>
            <person name="Khan W.U."/>
            <person name="Rao P."/>
            <person name="Ye M."/>
            <person name="Lei B."/>
            <person name="Liao W."/>
            <person name="Wang J."/>
            <person name="Ji L."/>
            <person name="Li Y."/>
            <person name="Guo B."/>
            <person name="Mustafa N.S."/>
            <person name="Li S."/>
            <person name="Yun Q."/>
            <person name="Keller S.R."/>
            <person name="Mao J."/>
            <person name="Zhang R."/>
            <person name="Strauss S.H."/>
        </authorList>
    </citation>
    <scope>NUCLEOTIDE SEQUENCE</scope>
    <source>
        <strain evidence="2">GM15</strain>
        <tissue evidence="2">Leaf</tissue>
    </source>
</reference>
<protein>
    <recommendedName>
        <fullName evidence="4">Rho GDP-dissociation inhibitor 1-like</fullName>
    </recommendedName>
</protein>
<evidence type="ECO:0008006" key="4">
    <source>
        <dbReference type="Google" id="ProtNLM"/>
    </source>
</evidence>
<comment type="caution">
    <text evidence="2">The sequence shown here is derived from an EMBL/GenBank/DDBJ whole genome shotgun (WGS) entry which is preliminary data.</text>
</comment>
<dbReference type="AlphaFoldDB" id="A0A8X7ZFK2"/>
<feature type="region of interest" description="Disordered" evidence="1">
    <location>
        <begin position="60"/>
        <end position="146"/>
    </location>
</feature>
<dbReference type="GO" id="GO:0005829">
    <property type="term" value="C:cytosol"/>
    <property type="evidence" value="ECO:0007669"/>
    <property type="project" value="TreeGrafter"/>
</dbReference>
<dbReference type="GO" id="GO:0007266">
    <property type="term" value="P:Rho protein signal transduction"/>
    <property type="evidence" value="ECO:0007669"/>
    <property type="project" value="InterPro"/>
</dbReference>
<gene>
    <name evidence="2" type="ORF">POTOM_024541</name>
</gene>
<dbReference type="InterPro" id="IPR000406">
    <property type="entry name" value="Rho_GDI"/>
</dbReference>
<evidence type="ECO:0000313" key="2">
    <source>
        <dbReference type="EMBL" id="KAG6768929.1"/>
    </source>
</evidence>
<dbReference type="PANTHER" id="PTHR10980:SF3">
    <property type="entry name" value="LD16419P"/>
    <property type="match status" value="1"/>
</dbReference>
<dbReference type="FunFam" id="2.70.50.30:FF:000002">
    <property type="entry name" value="Rho GDP-dissociation inhibitor 1"/>
    <property type="match status" value="1"/>
</dbReference>
<dbReference type="OrthoDB" id="1683373at2759"/>
<dbReference type="GO" id="GO:0016020">
    <property type="term" value="C:membrane"/>
    <property type="evidence" value="ECO:0007669"/>
    <property type="project" value="TreeGrafter"/>
</dbReference>
<dbReference type="Proteomes" id="UP000886885">
    <property type="component" value="Chromosome 6D"/>
</dbReference>
<name>A0A8X7ZFK2_POPTO</name>
<dbReference type="Pfam" id="PF02115">
    <property type="entry name" value="Rho_GDI"/>
    <property type="match status" value="1"/>
</dbReference>